<evidence type="ECO:0000313" key="1">
    <source>
        <dbReference type="EMBL" id="SHN49087.1"/>
    </source>
</evidence>
<gene>
    <name evidence="1" type="ORF">SAMN02745193_00272</name>
</gene>
<proteinExistence type="predicted"/>
<keyword evidence="2" id="KW-1185">Reference proteome</keyword>
<dbReference type="InterPro" id="IPR036388">
    <property type="entry name" value="WH-like_DNA-bd_sf"/>
</dbReference>
<name>A0A1M7RRZ0_9SPHN</name>
<dbReference type="SUPFAM" id="SSF46785">
    <property type="entry name" value="Winged helix' DNA-binding domain"/>
    <property type="match status" value="1"/>
</dbReference>
<protein>
    <submittedName>
        <fullName evidence="1">DNA-binding transcriptional regulator, MarR family</fullName>
    </submittedName>
</protein>
<dbReference type="STRING" id="198312.SAMN02745193_00272"/>
<dbReference type="GO" id="GO:0003677">
    <property type="term" value="F:DNA binding"/>
    <property type="evidence" value="ECO:0007669"/>
    <property type="project" value="UniProtKB-KW"/>
</dbReference>
<sequence>MIEASSGAEIPNADDAAPLQSSDLHPLAEELVAIAARLRELSEDAQPGSPGMKAASGGTPRSRHRYLWIARQAYALRRKRAAIFGNPELFGEPAWDILLDLYIAHVEGKPVSVSSACIGSAAPATTGLRWLGVLADEGFVVRESDAEDQRRVLVRLTPAGVTAMERFFDAVGAEP</sequence>
<organism evidence="1 2">
    <name type="scientific">Erythrobacter sanguineus</name>
    <dbReference type="NCBI Taxonomy" id="198312"/>
    <lineage>
        <taxon>Bacteria</taxon>
        <taxon>Pseudomonadati</taxon>
        <taxon>Pseudomonadota</taxon>
        <taxon>Alphaproteobacteria</taxon>
        <taxon>Sphingomonadales</taxon>
        <taxon>Erythrobacteraceae</taxon>
        <taxon>Erythrobacter/Porphyrobacter group</taxon>
        <taxon>Erythrobacter</taxon>
    </lineage>
</organism>
<reference evidence="2" key="1">
    <citation type="submission" date="2016-12" db="EMBL/GenBank/DDBJ databases">
        <authorList>
            <person name="Varghese N."/>
            <person name="Submissions S."/>
        </authorList>
    </citation>
    <scope>NUCLEOTIDE SEQUENCE [LARGE SCALE GENOMIC DNA]</scope>
    <source>
        <strain evidence="2">DSM 11032</strain>
    </source>
</reference>
<dbReference type="InterPro" id="IPR036390">
    <property type="entry name" value="WH_DNA-bd_sf"/>
</dbReference>
<dbReference type="EMBL" id="FRDF01000002">
    <property type="protein sequence ID" value="SHN49087.1"/>
    <property type="molecule type" value="Genomic_DNA"/>
</dbReference>
<dbReference type="Proteomes" id="UP000184391">
    <property type="component" value="Unassembled WGS sequence"/>
</dbReference>
<evidence type="ECO:0000313" key="2">
    <source>
        <dbReference type="Proteomes" id="UP000184391"/>
    </source>
</evidence>
<dbReference type="AlphaFoldDB" id="A0A1M7RRZ0"/>
<dbReference type="Gene3D" id="1.10.10.10">
    <property type="entry name" value="Winged helix-like DNA-binding domain superfamily/Winged helix DNA-binding domain"/>
    <property type="match status" value="1"/>
</dbReference>
<accession>A0A1M7RRZ0</accession>
<keyword evidence="1" id="KW-0238">DNA-binding</keyword>